<reference evidence="2" key="1">
    <citation type="journal article" date="2021" name="Genome Biol. Evol.">
        <title>A High-Quality Reference Genome for a Parasitic Bivalve with Doubly Uniparental Inheritance (Bivalvia: Unionida).</title>
        <authorList>
            <person name="Smith C.H."/>
        </authorList>
    </citation>
    <scope>NUCLEOTIDE SEQUENCE</scope>
    <source>
        <strain evidence="2">CHS0354</strain>
    </source>
</reference>
<reference evidence="2" key="3">
    <citation type="submission" date="2023-05" db="EMBL/GenBank/DDBJ databases">
        <authorList>
            <person name="Smith C.H."/>
        </authorList>
    </citation>
    <scope>NUCLEOTIDE SEQUENCE</scope>
    <source>
        <strain evidence="2">CHS0354</strain>
        <tissue evidence="2">Mantle</tissue>
    </source>
</reference>
<name>A0AAE0VRN6_9BIVA</name>
<evidence type="ECO:0000313" key="2">
    <source>
        <dbReference type="EMBL" id="KAK3587506.1"/>
    </source>
</evidence>
<comment type="caution">
    <text evidence="2">The sequence shown here is derived from an EMBL/GenBank/DDBJ whole genome shotgun (WGS) entry which is preliminary data.</text>
</comment>
<gene>
    <name evidence="2" type="ORF">CHS0354_003649</name>
</gene>
<proteinExistence type="predicted"/>
<accession>A0AAE0VRN6</accession>
<keyword evidence="3" id="KW-1185">Reference proteome</keyword>
<dbReference type="EMBL" id="JAEAOA010000285">
    <property type="protein sequence ID" value="KAK3587506.1"/>
    <property type="molecule type" value="Genomic_DNA"/>
</dbReference>
<dbReference type="Proteomes" id="UP001195483">
    <property type="component" value="Unassembled WGS sequence"/>
</dbReference>
<protein>
    <recommendedName>
        <fullName evidence="4">Secreted protein</fullName>
    </recommendedName>
</protein>
<organism evidence="2 3">
    <name type="scientific">Potamilus streckersoni</name>
    <dbReference type="NCBI Taxonomy" id="2493646"/>
    <lineage>
        <taxon>Eukaryota</taxon>
        <taxon>Metazoa</taxon>
        <taxon>Spiralia</taxon>
        <taxon>Lophotrochozoa</taxon>
        <taxon>Mollusca</taxon>
        <taxon>Bivalvia</taxon>
        <taxon>Autobranchia</taxon>
        <taxon>Heteroconchia</taxon>
        <taxon>Palaeoheterodonta</taxon>
        <taxon>Unionida</taxon>
        <taxon>Unionoidea</taxon>
        <taxon>Unionidae</taxon>
        <taxon>Ambleminae</taxon>
        <taxon>Lampsilini</taxon>
        <taxon>Potamilus</taxon>
    </lineage>
</organism>
<dbReference type="AlphaFoldDB" id="A0AAE0VRN6"/>
<feature type="signal peptide" evidence="1">
    <location>
        <begin position="1"/>
        <end position="21"/>
    </location>
</feature>
<evidence type="ECO:0000256" key="1">
    <source>
        <dbReference type="SAM" id="SignalP"/>
    </source>
</evidence>
<feature type="chain" id="PRO_5042285376" description="Secreted protein" evidence="1">
    <location>
        <begin position="22"/>
        <end position="104"/>
    </location>
</feature>
<reference evidence="2" key="2">
    <citation type="journal article" date="2021" name="Genome Biol. Evol.">
        <title>Developing a high-quality reference genome for a parasitic bivalve with doubly uniparental inheritance (Bivalvia: Unionida).</title>
        <authorList>
            <person name="Smith C.H."/>
        </authorList>
    </citation>
    <scope>NUCLEOTIDE SEQUENCE</scope>
    <source>
        <strain evidence="2">CHS0354</strain>
        <tissue evidence="2">Mantle</tissue>
    </source>
</reference>
<evidence type="ECO:0000313" key="3">
    <source>
        <dbReference type="Proteomes" id="UP001195483"/>
    </source>
</evidence>
<evidence type="ECO:0008006" key="4">
    <source>
        <dbReference type="Google" id="ProtNLM"/>
    </source>
</evidence>
<sequence>MDHMQFKLLALECLLHRGVFWCCGPQTAGVASFSRWLPKARDGWVEYNNLGCLVKRLYSHGESLVQPQDEKVATGTVLFVVEPLIRQWTNLTNRADHYIQSICT</sequence>
<keyword evidence="1" id="KW-0732">Signal</keyword>